<evidence type="ECO:0000313" key="3">
    <source>
        <dbReference type="Proteomes" id="UP000255460"/>
    </source>
</evidence>
<dbReference type="GO" id="GO:0047693">
    <property type="term" value="F:ATP diphosphatase activity"/>
    <property type="evidence" value="ECO:0007669"/>
    <property type="project" value="UniProtKB-EC"/>
</dbReference>
<proteinExistence type="predicted"/>
<dbReference type="GO" id="GO:0046047">
    <property type="term" value="P:TTP catabolic process"/>
    <property type="evidence" value="ECO:0007669"/>
    <property type="project" value="TreeGrafter"/>
</dbReference>
<dbReference type="InterPro" id="IPR048015">
    <property type="entry name" value="NTP-PPase_MazG-like_N"/>
</dbReference>
<sequence>MGSVTNSTSILVTGFHLTDPQFSGQFNESKSTVCSLLCSACAIRKTAARGIKSRTFATIAPYTLEETYEVLDAIAREDFDDLRGELGDLLFQVVFYAQMAQEEGRFDFNDICAAISDKLERRHPHVFADSSAENSSEVLARWEQIKTEERAQKAQHSALDDIPRSLPALMRAQKIQKRCANVGFDWTTLGPVVDKVYEEIDEVMYEARQAVVDQAKLGGGNGGPAVCHG</sequence>
<dbReference type="EMBL" id="UFZQ01000001">
    <property type="protein sequence ID" value="STE84027.1"/>
    <property type="molecule type" value="Genomic_DNA"/>
</dbReference>
<dbReference type="Pfam" id="PF03819">
    <property type="entry name" value="MazG"/>
    <property type="match status" value="1"/>
</dbReference>
<accession>A0A376KQ02</accession>
<dbReference type="AlphaFoldDB" id="A0A376KQ02"/>
<reference evidence="2 3" key="1">
    <citation type="submission" date="2018-06" db="EMBL/GenBank/DDBJ databases">
        <authorList>
            <consortium name="Pathogen Informatics"/>
            <person name="Doyle S."/>
        </authorList>
    </citation>
    <scope>NUCLEOTIDE SEQUENCE [LARGE SCALE GENOMIC DNA]</scope>
    <source>
        <strain evidence="2 3">NCTC10418</strain>
    </source>
</reference>
<gene>
    <name evidence="2" type="primary">mazG_1</name>
    <name evidence="2" type="ORF">NCTC10418_01699</name>
</gene>
<dbReference type="InterPro" id="IPR011551">
    <property type="entry name" value="NTP_PyrPHydrolase_MazG"/>
</dbReference>
<dbReference type="GO" id="GO:0046076">
    <property type="term" value="P:dTTP catabolic process"/>
    <property type="evidence" value="ECO:0007669"/>
    <property type="project" value="TreeGrafter"/>
</dbReference>
<dbReference type="SUPFAM" id="SSF101386">
    <property type="entry name" value="all-alpha NTP pyrophosphatases"/>
    <property type="match status" value="2"/>
</dbReference>
<keyword evidence="2" id="KW-0378">Hydrolase</keyword>
<dbReference type="Proteomes" id="UP000255460">
    <property type="component" value="Unassembled WGS sequence"/>
</dbReference>
<feature type="domain" description="NTP pyrophosphohydrolase MazG-like" evidence="1">
    <location>
        <begin position="55"/>
        <end position="127"/>
    </location>
</feature>
<name>A0A376KQ02_ECOLX</name>
<organism evidence="2 3">
    <name type="scientific">Escherichia coli</name>
    <dbReference type="NCBI Taxonomy" id="562"/>
    <lineage>
        <taxon>Bacteria</taxon>
        <taxon>Pseudomonadati</taxon>
        <taxon>Pseudomonadota</taxon>
        <taxon>Gammaproteobacteria</taxon>
        <taxon>Enterobacterales</taxon>
        <taxon>Enterobacteriaceae</taxon>
        <taxon>Escherichia</taxon>
    </lineage>
</organism>
<evidence type="ECO:0000313" key="2">
    <source>
        <dbReference type="EMBL" id="STE84027.1"/>
    </source>
</evidence>
<dbReference type="GO" id="GO:0046081">
    <property type="term" value="P:dUTP catabolic process"/>
    <property type="evidence" value="ECO:0007669"/>
    <property type="project" value="TreeGrafter"/>
</dbReference>
<dbReference type="Gene3D" id="1.10.287.1080">
    <property type="entry name" value="MazG-like"/>
    <property type="match status" value="2"/>
</dbReference>
<dbReference type="GO" id="GO:0046061">
    <property type="term" value="P:dATP catabolic process"/>
    <property type="evidence" value="ECO:0007669"/>
    <property type="project" value="TreeGrafter"/>
</dbReference>
<dbReference type="GO" id="GO:0006203">
    <property type="term" value="P:dGTP catabolic process"/>
    <property type="evidence" value="ECO:0007669"/>
    <property type="project" value="TreeGrafter"/>
</dbReference>
<dbReference type="NCBIfam" id="TIGR00444">
    <property type="entry name" value="mazG"/>
    <property type="match status" value="1"/>
</dbReference>
<dbReference type="PANTHER" id="PTHR30522:SF0">
    <property type="entry name" value="NUCLEOSIDE TRIPHOSPHATE PYROPHOSPHOHYDROLASE"/>
    <property type="match status" value="1"/>
</dbReference>
<dbReference type="EC" id="3.6.1.8" evidence="2"/>
<dbReference type="GO" id="GO:0046052">
    <property type="term" value="P:UTP catabolic process"/>
    <property type="evidence" value="ECO:0007669"/>
    <property type="project" value="TreeGrafter"/>
</dbReference>
<dbReference type="CDD" id="cd11528">
    <property type="entry name" value="NTP-PPase_MazG_Nterm"/>
    <property type="match status" value="1"/>
</dbReference>
<dbReference type="GO" id="GO:0006950">
    <property type="term" value="P:response to stress"/>
    <property type="evidence" value="ECO:0007669"/>
    <property type="project" value="UniProtKB-ARBA"/>
</dbReference>
<dbReference type="PANTHER" id="PTHR30522">
    <property type="entry name" value="NUCLEOSIDE TRIPHOSPHATE PYROPHOSPHOHYDROLASE"/>
    <property type="match status" value="1"/>
</dbReference>
<dbReference type="InterPro" id="IPR004518">
    <property type="entry name" value="MazG-like_dom"/>
</dbReference>
<evidence type="ECO:0000259" key="1">
    <source>
        <dbReference type="Pfam" id="PF03819"/>
    </source>
</evidence>
<dbReference type="NCBIfam" id="NF007113">
    <property type="entry name" value="PRK09562.1"/>
    <property type="match status" value="1"/>
</dbReference>
<dbReference type="FunFam" id="1.10.287.1080:FF:000001">
    <property type="entry name" value="Nucleoside triphosphate pyrophosphohydrolase"/>
    <property type="match status" value="1"/>
</dbReference>
<protein>
    <submittedName>
        <fullName evidence="2">Nucleoside triphosphate pyrophosphohydrolase</fullName>
        <ecNumber evidence="2">3.6.1.8</ecNumber>
    </submittedName>
</protein>